<keyword evidence="3" id="KW-1185">Reference proteome</keyword>
<name>A0A1V4I3V3_9FIRM</name>
<protein>
    <submittedName>
        <fullName evidence="2">Uncharacterized protein</fullName>
    </submittedName>
</protein>
<evidence type="ECO:0000313" key="2">
    <source>
        <dbReference type="EMBL" id="OPJ54656.1"/>
    </source>
</evidence>
<dbReference type="AlphaFoldDB" id="A0A1V4I3V3"/>
<gene>
    <name evidence="2" type="ORF">CLOTH_20410</name>
</gene>
<evidence type="ECO:0000256" key="1">
    <source>
        <dbReference type="SAM" id="SignalP"/>
    </source>
</evidence>
<feature type="chain" id="PRO_5012821805" evidence="1">
    <location>
        <begin position="22"/>
        <end position="294"/>
    </location>
</feature>
<feature type="signal peptide" evidence="1">
    <location>
        <begin position="1"/>
        <end position="21"/>
    </location>
</feature>
<keyword evidence="1" id="KW-0732">Signal</keyword>
<comment type="caution">
    <text evidence="2">The sequence shown here is derived from an EMBL/GenBank/DDBJ whole genome shotgun (WGS) entry which is preliminary data.</text>
</comment>
<dbReference type="Proteomes" id="UP000190140">
    <property type="component" value="Unassembled WGS sequence"/>
</dbReference>
<dbReference type="OrthoDB" id="9838670at2"/>
<proteinExistence type="predicted"/>
<dbReference type="STRING" id="29349.CLOTH_20410"/>
<reference evidence="2 3" key="1">
    <citation type="submission" date="2017-03" db="EMBL/GenBank/DDBJ databases">
        <title>Genome sequence of Clostridium thermoalcaliphilum DSM 7309.</title>
        <authorList>
            <person name="Poehlein A."/>
            <person name="Daniel R."/>
        </authorList>
    </citation>
    <scope>NUCLEOTIDE SEQUENCE [LARGE SCALE GENOMIC DNA]</scope>
    <source>
        <strain evidence="2 3">DSM 7309</strain>
    </source>
</reference>
<sequence>MKRILSLVVILVLLSNTFVFAVTGAKYELPEKKQGYFDLDIEMYQKDYSLNNPQVIYIQKPDGRKYEGRDLEELFSKNNTQSKSDDDFTILQIPIDPGTTRIVTGNASVSSWVIRDSISKRTWNLLKGLTLAVIGFIINPVGGFILGAGDAVISNAVTNSHQVESVSQFNNRTLKKIGEAYDGSKWVPLAEFQRWEEYWQKYTYTYDSQGRETNSFRYVSFPGASGRIILPNTPTKTQQYVHYNDNLRLSSITYERWLMKLGYYVYKFNESGANTSVNNSTWWQNYVNSKTIQP</sequence>
<evidence type="ECO:0000313" key="3">
    <source>
        <dbReference type="Proteomes" id="UP000190140"/>
    </source>
</evidence>
<dbReference type="RefSeq" id="WP_079413682.1">
    <property type="nucleotide sequence ID" value="NZ_MZGW01000016.1"/>
</dbReference>
<dbReference type="EMBL" id="MZGW01000016">
    <property type="protein sequence ID" value="OPJ54656.1"/>
    <property type="molecule type" value="Genomic_DNA"/>
</dbReference>
<accession>A0A1V4I3V3</accession>
<organism evidence="2 3">
    <name type="scientific">Alkalithermobacter paradoxus</name>
    <dbReference type="NCBI Taxonomy" id="29349"/>
    <lineage>
        <taxon>Bacteria</taxon>
        <taxon>Bacillati</taxon>
        <taxon>Bacillota</taxon>
        <taxon>Clostridia</taxon>
        <taxon>Peptostreptococcales</taxon>
        <taxon>Tepidibacteraceae</taxon>
        <taxon>Alkalithermobacter</taxon>
    </lineage>
</organism>